<dbReference type="PANTHER" id="PTHR32234:SF0">
    <property type="entry name" value="THIOL:DISULFIDE INTERCHANGE PROTEIN DSBD"/>
    <property type="match status" value="1"/>
</dbReference>
<reference evidence="11" key="1">
    <citation type="submission" date="2016-09" db="EMBL/GenBank/DDBJ databases">
        <title>Comparative genomics of the Campylobacter concisus group.</title>
        <authorList>
            <person name="Miller W.G."/>
            <person name="Yee E."/>
            <person name="Chapman M.H."/>
            <person name="Huynh S."/>
            <person name="Bono J.L."/>
            <person name="On S.L.W."/>
            <person name="StLeger J."/>
            <person name="Foster G."/>
            <person name="Parker C.T."/>
        </authorList>
    </citation>
    <scope>NUCLEOTIDE SEQUENCE [LARGE SCALE GENOMIC DNA]</scope>
    <source>
        <strain evidence="11">RM18021</strain>
    </source>
</reference>
<keyword evidence="11" id="KW-1185">Reference proteome</keyword>
<dbReference type="InterPro" id="IPR003834">
    <property type="entry name" value="Cyt_c_assmbl_TM_dom"/>
</dbReference>
<evidence type="ECO:0000256" key="8">
    <source>
        <dbReference type="SAM" id="Phobius"/>
    </source>
</evidence>
<evidence type="ECO:0000313" key="11">
    <source>
        <dbReference type="Proteomes" id="UP000190868"/>
    </source>
</evidence>
<evidence type="ECO:0000256" key="4">
    <source>
        <dbReference type="ARBA" id="ARBA00022748"/>
    </source>
</evidence>
<evidence type="ECO:0000256" key="3">
    <source>
        <dbReference type="ARBA" id="ARBA00022692"/>
    </source>
</evidence>
<dbReference type="GO" id="GO:0005886">
    <property type="term" value="C:plasma membrane"/>
    <property type="evidence" value="ECO:0007669"/>
    <property type="project" value="UniProtKB-SubCell"/>
</dbReference>
<dbReference type="Gene3D" id="3.40.30.10">
    <property type="entry name" value="Glutaredoxin"/>
    <property type="match status" value="1"/>
</dbReference>
<feature type="transmembrane region" description="Helical" evidence="8">
    <location>
        <begin position="386"/>
        <end position="406"/>
    </location>
</feature>
<dbReference type="InterPro" id="IPR028250">
    <property type="entry name" value="DsbDN"/>
</dbReference>
<dbReference type="RefSeq" id="WP_078424127.1">
    <property type="nucleotide sequence ID" value="NZ_CP017258.1"/>
</dbReference>
<dbReference type="InterPro" id="IPR036249">
    <property type="entry name" value="Thioredoxin-like_sf"/>
</dbReference>
<dbReference type="InterPro" id="IPR036929">
    <property type="entry name" value="DsbDN_sf"/>
</dbReference>
<dbReference type="PROSITE" id="PS00194">
    <property type="entry name" value="THIOREDOXIN_1"/>
    <property type="match status" value="1"/>
</dbReference>
<feature type="transmembrane region" description="Helical" evidence="8">
    <location>
        <begin position="244"/>
        <end position="266"/>
    </location>
</feature>
<keyword evidence="2" id="KW-1003">Cell membrane</keyword>
<gene>
    <name evidence="10" type="primary">dsbD</name>
    <name evidence="10" type="ORF">CPIN18021_0042</name>
</gene>
<feature type="transmembrane region" description="Helical" evidence="8">
    <location>
        <begin position="287"/>
        <end position="315"/>
    </location>
</feature>
<evidence type="ECO:0000256" key="6">
    <source>
        <dbReference type="ARBA" id="ARBA00023136"/>
    </source>
</evidence>
<dbReference type="PROSITE" id="PS51352">
    <property type="entry name" value="THIOREDOXIN_2"/>
    <property type="match status" value="1"/>
</dbReference>
<dbReference type="EC" id="1.8.1.8" evidence="10"/>
<evidence type="ECO:0000256" key="2">
    <source>
        <dbReference type="ARBA" id="ARBA00022475"/>
    </source>
</evidence>
<keyword evidence="6 8" id="KW-0472">Membrane</keyword>
<sequence>MIKKIILLISFLCSFGFSEVLNLDKAFKINNHITNDNVEIRFQLGKDIYVYKKTFNIKIDETSILDILNMPKAVEKKDYKVFDKDFSIFIPIKLIQKYLAENKNTLNLEYQGCAENGICYQPQFKKYHISENFGKIALKELKKGKEKEIILSEEQDIASKLSSNNIFLSLATFFGFGLLLSLTPCVFPMIPILSSIIVSKSETSKNSFLISAVYVFAMSLAYAMAGVLASIVGVGVQGLLQNSWVLGGFSLIFVALSFSMFGFYDIKLPSKLENLINKKTSNKKGMLGVFIMGFASALIVSPCIAAPLAGALLYISQTGNLFYGGLMLFVMGIGMGVPLLIIGLSSGKILPKPGIWMDTIKYTFGFLMLIMAVWLLSRIFGSFFELLGYGIIGVIWAVYIGAFESAENGIEKFKKSSAILIFIYSLMLIFGSFIGSKDPLSPLEGLHISSNIQSDNHTKFEKVKTLNDLNKIIQTSDKPILVDFWASWCVSCLELDNKTFKHKDVMQKLKEFKLVKIDVSENKDENTKLLQNFGLINPPALLLFKDKQEISHKRTIGYISSEKFLEKIRDI</sequence>
<dbReference type="SUPFAM" id="SSF52833">
    <property type="entry name" value="Thioredoxin-like"/>
    <property type="match status" value="1"/>
</dbReference>
<feature type="transmembrane region" description="Helical" evidence="8">
    <location>
        <begin position="321"/>
        <end position="342"/>
    </location>
</feature>
<dbReference type="SUPFAM" id="SSF74863">
    <property type="entry name" value="Thiol:disulfide interchange protein DsbD, N-terminal domain (DsbD-alpha)"/>
    <property type="match status" value="1"/>
</dbReference>
<evidence type="ECO:0000259" key="9">
    <source>
        <dbReference type="PROSITE" id="PS51352"/>
    </source>
</evidence>
<organism evidence="10 11">
    <name type="scientific">Campylobacter pinnipediorum subsp. caledonicus</name>
    <dbReference type="NCBI Taxonomy" id="1874362"/>
    <lineage>
        <taxon>Bacteria</taxon>
        <taxon>Pseudomonadati</taxon>
        <taxon>Campylobacterota</taxon>
        <taxon>Epsilonproteobacteria</taxon>
        <taxon>Campylobacterales</taxon>
        <taxon>Campylobacteraceae</taxon>
        <taxon>Campylobacter</taxon>
    </lineage>
</organism>
<dbReference type="InterPro" id="IPR013766">
    <property type="entry name" value="Thioredoxin_domain"/>
</dbReference>
<dbReference type="EMBL" id="CP017258">
    <property type="protein sequence ID" value="AQW86905.1"/>
    <property type="molecule type" value="Genomic_DNA"/>
</dbReference>
<feature type="transmembrane region" description="Helical" evidence="8">
    <location>
        <begin position="208"/>
        <end position="232"/>
    </location>
</feature>
<dbReference type="GO" id="GO:0045454">
    <property type="term" value="P:cell redox homeostasis"/>
    <property type="evidence" value="ECO:0007669"/>
    <property type="project" value="TreeGrafter"/>
</dbReference>
<evidence type="ECO:0000256" key="5">
    <source>
        <dbReference type="ARBA" id="ARBA00022989"/>
    </source>
</evidence>
<comment type="subcellular location">
    <subcellularLocation>
        <location evidence="1">Cell membrane</location>
        <topology evidence="1">Multi-pass membrane protein</topology>
    </subcellularLocation>
</comment>
<keyword evidence="7" id="KW-0676">Redox-active center</keyword>
<dbReference type="GO" id="GO:0017004">
    <property type="term" value="P:cytochrome complex assembly"/>
    <property type="evidence" value="ECO:0007669"/>
    <property type="project" value="UniProtKB-KW"/>
</dbReference>
<evidence type="ECO:0000256" key="1">
    <source>
        <dbReference type="ARBA" id="ARBA00004651"/>
    </source>
</evidence>
<accession>A0A1S6U5D7</accession>
<feature type="domain" description="Thioredoxin" evidence="9">
    <location>
        <begin position="432"/>
        <end position="571"/>
    </location>
</feature>
<proteinExistence type="predicted"/>
<keyword evidence="3 8" id="KW-0812">Transmembrane</keyword>
<dbReference type="NCBIfam" id="NF001419">
    <property type="entry name" value="PRK00293.1"/>
    <property type="match status" value="1"/>
</dbReference>
<dbReference type="Pfam" id="PF02683">
    <property type="entry name" value="DsbD_TM"/>
    <property type="match status" value="1"/>
</dbReference>
<evidence type="ECO:0000256" key="7">
    <source>
        <dbReference type="ARBA" id="ARBA00023284"/>
    </source>
</evidence>
<dbReference type="AlphaFoldDB" id="A0A1S6U5D7"/>
<protein>
    <submittedName>
        <fullName evidence="10">Thiol:disulfide interchange protein DsbD</fullName>
        <ecNumber evidence="10">1.8.1.8</ecNumber>
    </submittedName>
</protein>
<dbReference type="Pfam" id="PF00085">
    <property type="entry name" value="Thioredoxin"/>
    <property type="match status" value="1"/>
</dbReference>
<keyword evidence="10" id="KW-0560">Oxidoreductase</keyword>
<evidence type="ECO:0000313" key="10">
    <source>
        <dbReference type="EMBL" id="AQW86905.1"/>
    </source>
</evidence>
<dbReference type="Gene3D" id="2.60.40.1250">
    <property type="entry name" value="Thiol:disulfide interchange protein DsbD, N-terminal domain"/>
    <property type="match status" value="1"/>
</dbReference>
<keyword evidence="4" id="KW-0201">Cytochrome c-type biogenesis</keyword>
<dbReference type="Pfam" id="PF11412">
    <property type="entry name" value="DsbD_N"/>
    <property type="match status" value="1"/>
</dbReference>
<dbReference type="PANTHER" id="PTHR32234">
    <property type="entry name" value="THIOL:DISULFIDE INTERCHANGE PROTEIN DSBD"/>
    <property type="match status" value="1"/>
</dbReference>
<dbReference type="Proteomes" id="UP000190868">
    <property type="component" value="Chromosome"/>
</dbReference>
<name>A0A1S6U5D7_9BACT</name>
<feature type="transmembrane region" description="Helical" evidence="8">
    <location>
        <begin position="418"/>
        <end position="435"/>
    </location>
</feature>
<feature type="transmembrane region" description="Helical" evidence="8">
    <location>
        <begin position="362"/>
        <end position="380"/>
    </location>
</feature>
<keyword evidence="5 8" id="KW-1133">Transmembrane helix</keyword>
<dbReference type="InterPro" id="IPR017937">
    <property type="entry name" value="Thioredoxin_CS"/>
</dbReference>
<dbReference type="GO" id="GO:0047134">
    <property type="term" value="F:protein-disulfide reductase [NAD(P)H] activity"/>
    <property type="evidence" value="ECO:0007669"/>
    <property type="project" value="UniProtKB-EC"/>
</dbReference>